<name>A0ABN4MZA2_9GAMM</name>
<reference evidence="3 4" key="1">
    <citation type="submission" date="2016-03" db="EMBL/GenBank/DDBJ databases">
        <title>Genome sequencing of Psychrobacter alimentarius PAMC 27889.</title>
        <authorList>
            <person name="Lee J."/>
            <person name="Kim O.-S."/>
        </authorList>
    </citation>
    <scope>NUCLEOTIDE SEQUENCE [LARGE SCALE GENOMIC DNA]</scope>
    <source>
        <strain evidence="3 4">PAMC 27889</strain>
    </source>
</reference>
<accession>A0ABN4MZA2</accession>
<protein>
    <submittedName>
        <fullName evidence="3">Linoleoyl-CoA desaturase</fullName>
    </submittedName>
</protein>
<keyword evidence="4" id="KW-1185">Reference proteome</keyword>
<dbReference type="CDD" id="cd03506">
    <property type="entry name" value="Delta6-FADS-like"/>
    <property type="match status" value="1"/>
</dbReference>
<feature type="compositionally biased region" description="Basic and acidic residues" evidence="1">
    <location>
        <begin position="33"/>
        <end position="56"/>
    </location>
</feature>
<dbReference type="PANTHER" id="PTHR19353">
    <property type="entry name" value="FATTY ACID DESATURASE 2"/>
    <property type="match status" value="1"/>
</dbReference>
<sequence length="478" mass="54016">MRLLPITKAQSAVPYLPLSNEGQLETSQPLASEKTHSMPKKENVAMDESHHYDNSHANRQPQSGHYPILTGNPLTKAQTEALGEELNALYQEVMASLGSDEARYIQRIYAAVACSEMAGRGLLAVAGRLSSKRYQGGTWLLGTALLSFSKIVNNMELGHNVMHGQYDWMQHPHLNSQKFDWDNVCPAPLWQHSHNYLHHTFTNIFGLDHDVGYHLIRITEEQTWTPSDRNNLFKTAVLALGFEWAVAFHDIQISVEEYADSTELHQTMQQKTRALLAKIARQLAKDYVVLPTAIGLTLGGRSALTTLSGTATANVARNLWTWAVIFCGHFTEQAHIYTHIDANESKGDWYVRQILGSSNIKGSKWFHILTGNLSHQIEHHIFPDMPASRYAGIAPQVQALCQKYNLEYNTGRFSQQLWQVLRRIHHFSQPTTEEYHAYTQSLAKADTAADNIDKSEHRLGSWSRFLPPTLRHTLAYAK</sequence>
<dbReference type="Proteomes" id="UP000076104">
    <property type="component" value="Chromosome"/>
</dbReference>
<evidence type="ECO:0000313" key="3">
    <source>
        <dbReference type="EMBL" id="AMT95807.1"/>
    </source>
</evidence>
<dbReference type="EMBL" id="CP014945">
    <property type="protein sequence ID" value="AMT95807.1"/>
    <property type="molecule type" value="Genomic_DNA"/>
</dbReference>
<gene>
    <name evidence="3" type="ORF">A3K91_0171</name>
</gene>
<evidence type="ECO:0000313" key="4">
    <source>
        <dbReference type="Proteomes" id="UP000076104"/>
    </source>
</evidence>
<feature type="region of interest" description="Disordered" evidence="1">
    <location>
        <begin position="23"/>
        <end position="72"/>
    </location>
</feature>
<dbReference type="RefSeq" id="WP_228139880.1">
    <property type="nucleotide sequence ID" value="NZ_CP014945.1"/>
</dbReference>
<evidence type="ECO:0000259" key="2">
    <source>
        <dbReference type="Pfam" id="PF00487"/>
    </source>
</evidence>
<evidence type="ECO:0000256" key="1">
    <source>
        <dbReference type="SAM" id="MobiDB-lite"/>
    </source>
</evidence>
<proteinExistence type="predicted"/>
<feature type="domain" description="Fatty acid desaturase" evidence="2">
    <location>
        <begin position="139"/>
        <end position="410"/>
    </location>
</feature>
<dbReference type="PANTHER" id="PTHR19353:SF84">
    <property type="entry name" value="ACYL-COA DELTA-9-DESATURASE, DESB"/>
    <property type="match status" value="1"/>
</dbReference>
<dbReference type="InterPro" id="IPR005804">
    <property type="entry name" value="FA_desaturase_dom"/>
</dbReference>
<dbReference type="InterPro" id="IPR012171">
    <property type="entry name" value="Fatty_acid_desaturase"/>
</dbReference>
<organism evidence="3 4">
    <name type="scientific">Psychrobacter alimentarius</name>
    <dbReference type="NCBI Taxonomy" id="261164"/>
    <lineage>
        <taxon>Bacteria</taxon>
        <taxon>Pseudomonadati</taxon>
        <taxon>Pseudomonadota</taxon>
        <taxon>Gammaproteobacteria</taxon>
        <taxon>Moraxellales</taxon>
        <taxon>Moraxellaceae</taxon>
        <taxon>Psychrobacter</taxon>
    </lineage>
</organism>
<dbReference type="Pfam" id="PF00487">
    <property type="entry name" value="FA_desaturase"/>
    <property type="match status" value="1"/>
</dbReference>
<dbReference type="GeneID" id="33059298"/>